<feature type="active site" description="Acyl-ester intermediate" evidence="18">
    <location>
        <position position="312"/>
    </location>
</feature>
<dbReference type="PANTHER" id="PTHR30627:SF2">
    <property type="entry name" value="PEPTIDOGLYCAN D,D-TRANSPEPTIDASE MRDA"/>
    <property type="match status" value="1"/>
</dbReference>
<keyword evidence="7" id="KW-0121">Carboxypeptidase</keyword>
<dbReference type="STRING" id="1434232.MAIT1_02296"/>
<dbReference type="Proteomes" id="UP000194003">
    <property type="component" value="Unassembled WGS sequence"/>
</dbReference>
<dbReference type="Pfam" id="PF00905">
    <property type="entry name" value="Transpeptidase"/>
    <property type="match status" value="1"/>
</dbReference>
<organism evidence="23 24">
    <name type="scientific">Magnetofaba australis IT-1</name>
    <dbReference type="NCBI Taxonomy" id="1434232"/>
    <lineage>
        <taxon>Bacteria</taxon>
        <taxon>Pseudomonadati</taxon>
        <taxon>Pseudomonadota</taxon>
        <taxon>Magnetococcia</taxon>
        <taxon>Magnetococcales</taxon>
        <taxon>Magnetococcaceae</taxon>
        <taxon>Magnetofaba</taxon>
    </lineage>
</organism>
<dbReference type="Gene3D" id="3.30.1390.30">
    <property type="entry name" value="Penicillin-binding protein 2a, domain 3"/>
    <property type="match status" value="1"/>
</dbReference>
<name>A0A1Y2K2G0_9PROT</name>
<evidence type="ECO:0000313" key="23">
    <source>
        <dbReference type="EMBL" id="OSM02193.1"/>
    </source>
</evidence>
<feature type="transmembrane region" description="Helical" evidence="20">
    <location>
        <begin position="7"/>
        <end position="26"/>
    </location>
</feature>
<evidence type="ECO:0000256" key="7">
    <source>
        <dbReference type="ARBA" id="ARBA00022645"/>
    </source>
</evidence>
<keyword evidence="11 19" id="KW-0378">Hydrolase</keyword>
<dbReference type="NCBIfam" id="TIGR03423">
    <property type="entry name" value="pbp2_mrdA"/>
    <property type="match status" value="1"/>
</dbReference>
<evidence type="ECO:0000256" key="20">
    <source>
        <dbReference type="SAM" id="Phobius"/>
    </source>
</evidence>
<reference evidence="23 24" key="1">
    <citation type="journal article" date="2016" name="BMC Genomics">
        <title>Combined genomic and structural analyses of a cultured magnetotactic bacterium reveals its niche adaptation to a dynamic environment.</title>
        <authorList>
            <person name="Araujo A.C."/>
            <person name="Morillo V."/>
            <person name="Cypriano J."/>
            <person name="Teixeira L.C."/>
            <person name="Leao P."/>
            <person name="Lyra S."/>
            <person name="Almeida L.G."/>
            <person name="Bazylinski D.A."/>
            <person name="Vasconcellos A.T."/>
            <person name="Abreu F."/>
            <person name="Lins U."/>
        </authorList>
    </citation>
    <scope>NUCLEOTIDE SEQUENCE [LARGE SCALE GENOMIC DNA]</scope>
    <source>
        <strain evidence="23 24">IT-1</strain>
    </source>
</reference>
<keyword evidence="23" id="KW-0808">Transferase</keyword>
<evidence type="ECO:0000256" key="15">
    <source>
        <dbReference type="ARBA" id="ARBA00023136"/>
    </source>
</evidence>
<evidence type="ECO:0000256" key="3">
    <source>
        <dbReference type="ARBA" id="ARBA00007898"/>
    </source>
</evidence>
<proteinExistence type="inferred from homology"/>
<comment type="similarity">
    <text evidence="3 19">Belongs to the class-D beta-lactamase family.</text>
</comment>
<dbReference type="SUPFAM" id="SSF56519">
    <property type="entry name" value="Penicillin binding protein dimerisation domain"/>
    <property type="match status" value="1"/>
</dbReference>
<dbReference type="InterPro" id="IPR005311">
    <property type="entry name" value="PBP_dimer"/>
</dbReference>
<evidence type="ECO:0000256" key="6">
    <source>
        <dbReference type="ARBA" id="ARBA00022519"/>
    </source>
</evidence>
<keyword evidence="6" id="KW-0997">Cell inner membrane</keyword>
<dbReference type="GO" id="GO:0071555">
    <property type="term" value="P:cell wall organization"/>
    <property type="evidence" value="ECO:0007669"/>
    <property type="project" value="UniProtKB-KW"/>
</dbReference>
<dbReference type="GO" id="GO:0009002">
    <property type="term" value="F:serine-type D-Ala-D-Ala carboxypeptidase activity"/>
    <property type="evidence" value="ECO:0007669"/>
    <property type="project" value="InterPro"/>
</dbReference>
<evidence type="ECO:0000256" key="9">
    <source>
        <dbReference type="ARBA" id="ARBA00022692"/>
    </source>
</evidence>
<dbReference type="Pfam" id="PF03717">
    <property type="entry name" value="PBP_dimer"/>
    <property type="match status" value="1"/>
</dbReference>
<feature type="domain" description="Penicillin-binding protein transpeptidase" evidence="21">
    <location>
        <begin position="253"/>
        <end position="583"/>
    </location>
</feature>
<evidence type="ECO:0000256" key="2">
    <source>
        <dbReference type="ARBA" id="ARBA00004236"/>
    </source>
</evidence>
<keyword evidence="13" id="KW-0573">Peptidoglycan synthesis</keyword>
<evidence type="ECO:0000256" key="13">
    <source>
        <dbReference type="ARBA" id="ARBA00022984"/>
    </source>
</evidence>
<evidence type="ECO:0000259" key="22">
    <source>
        <dbReference type="Pfam" id="PF03717"/>
    </source>
</evidence>
<evidence type="ECO:0000256" key="12">
    <source>
        <dbReference type="ARBA" id="ARBA00022960"/>
    </source>
</evidence>
<dbReference type="GO" id="GO:0017001">
    <property type="term" value="P:antibiotic catabolic process"/>
    <property type="evidence" value="ECO:0007669"/>
    <property type="project" value="InterPro"/>
</dbReference>
<evidence type="ECO:0000259" key="21">
    <source>
        <dbReference type="Pfam" id="PF00905"/>
    </source>
</evidence>
<evidence type="ECO:0000256" key="16">
    <source>
        <dbReference type="ARBA" id="ARBA00023251"/>
    </source>
</evidence>
<keyword evidence="24" id="KW-1185">Reference proteome</keyword>
<feature type="modified residue" description="N6-carboxylysine" evidence="18">
    <location>
        <position position="315"/>
    </location>
</feature>
<dbReference type="InterPro" id="IPR017790">
    <property type="entry name" value="Penicillin-binding_protein_2"/>
</dbReference>
<dbReference type="Gene3D" id="3.40.710.10">
    <property type="entry name" value="DD-peptidase/beta-lactamase superfamily"/>
    <property type="match status" value="1"/>
</dbReference>
<evidence type="ECO:0000256" key="17">
    <source>
        <dbReference type="ARBA" id="ARBA00023316"/>
    </source>
</evidence>
<dbReference type="GO" id="GO:0008360">
    <property type="term" value="P:regulation of cell shape"/>
    <property type="evidence" value="ECO:0007669"/>
    <property type="project" value="UniProtKB-KW"/>
</dbReference>
<keyword evidence="17" id="KW-0961">Cell wall biogenesis/degradation</keyword>
<keyword evidence="5" id="KW-1003">Cell membrane</keyword>
<evidence type="ECO:0000256" key="5">
    <source>
        <dbReference type="ARBA" id="ARBA00022475"/>
    </source>
</evidence>
<dbReference type="GO" id="GO:0008658">
    <property type="term" value="F:penicillin binding"/>
    <property type="evidence" value="ECO:0007669"/>
    <property type="project" value="InterPro"/>
</dbReference>
<dbReference type="AlphaFoldDB" id="A0A1Y2K2G0"/>
<evidence type="ECO:0000256" key="19">
    <source>
        <dbReference type="RuleBase" id="RU361140"/>
    </source>
</evidence>
<evidence type="ECO:0000256" key="18">
    <source>
        <dbReference type="PIRSR" id="PIRSR602137-50"/>
    </source>
</evidence>
<dbReference type="GO" id="GO:0005886">
    <property type="term" value="C:plasma membrane"/>
    <property type="evidence" value="ECO:0007669"/>
    <property type="project" value="UniProtKB-SubCell"/>
</dbReference>
<keyword evidence="12" id="KW-0133">Cell shape</keyword>
<feature type="domain" description="Penicillin-binding protein dimerisation" evidence="22">
    <location>
        <begin position="50"/>
        <end position="221"/>
    </location>
</feature>
<keyword evidence="15 20" id="KW-0472">Membrane</keyword>
<keyword evidence="10" id="KW-0732">Signal</keyword>
<dbReference type="InterPro" id="IPR050515">
    <property type="entry name" value="Beta-lactam/transpept"/>
</dbReference>
<keyword evidence="8" id="KW-0645">Protease</keyword>
<keyword evidence="16 19" id="KW-0046">Antibiotic resistance</keyword>
<dbReference type="GO" id="GO:0008800">
    <property type="term" value="F:beta-lactamase activity"/>
    <property type="evidence" value="ECO:0007669"/>
    <property type="project" value="UniProtKB-UniRule"/>
</dbReference>
<dbReference type="SUPFAM" id="SSF56601">
    <property type="entry name" value="beta-lactamase/transpeptidase-like"/>
    <property type="match status" value="1"/>
</dbReference>
<dbReference type="PANTHER" id="PTHR30627">
    <property type="entry name" value="PEPTIDOGLYCAN D,D-TRANSPEPTIDASE"/>
    <property type="match status" value="1"/>
</dbReference>
<dbReference type="InterPro" id="IPR001460">
    <property type="entry name" value="PCN-bd_Tpept"/>
</dbReference>
<evidence type="ECO:0000256" key="14">
    <source>
        <dbReference type="ARBA" id="ARBA00022989"/>
    </source>
</evidence>
<dbReference type="Gene3D" id="3.90.1310.10">
    <property type="entry name" value="Penicillin-binding protein 2a (Domain 2)"/>
    <property type="match status" value="1"/>
</dbReference>
<dbReference type="InterPro" id="IPR002137">
    <property type="entry name" value="Beta-lactam_class-D_AS"/>
</dbReference>
<sequence length="598" mass="66609">MDARRRVLTLGVGAAGLFAVLIGRLFNLQVLRGGAYRDLAENNRISLQPLPAPRGRVFDRFERMLVENSPNYRLVAIPEISGPVSELVGRIRQITELSDEQIEQVLKQAKRQRAFLPLKIKSHLSWSELSRIETRIHELPGVEIQAQARRHYPHGALLAHVLGYLGEVTERDRKRFPNFRYRAGDLIGKTGIERAFETQLRGHEGVREMEVNAIGRRVRELARREPDQGRDLTLTIDLDLQRDAEAALGENSGAVVALDPRNGEVLAMASSPSYDPNRFIEGFRSDEWRELITDPFRPLSNKAVQGRYPPGSTFKIVVALAALESGKISPHEKLFCGGHLTRHDHRFHCWRRGGHGSVNLKQAMAQSCDVYFYRVAEKLGIDTIHDMADRLGFGRQSGIALGGERRGINPSREWKKANLGKIWFPGETLISAIGQGYNLATPLQLANMMAAVANGGVLYKPTLVRPARGREPQVLRHTRLRPEDLAFVKEALEEVVHGARGTAHNGRPELVRAGGKTGTSQVVRHKREASGKIIKDDDPTLRDHALYVSYAPADDPVLAIAAVVEHGGGGGSVAAPVVKQVMDGHFARRKQWWERRAL</sequence>
<comment type="subcellular location">
    <subcellularLocation>
        <location evidence="2">Cell membrane</location>
    </subcellularLocation>
    <subcellularLocation>
        <location evidence="1">Membrane</location>
        <topology evidence="1">Single-pass membrane protein</topology>
    </subcellularLocation>
</comment>
<protein>
    <recommendedName>
        <fullName evidence="4 19">Beta-lactamase</fullName>
        <ecNumber evidence="4 19">3.5.2.6</ecNumber>
    </recommendedName>
</protein>
<dbReference type="InterPro" id="IPR036138">
    <property type="entry name" value="PBP_dimer_sf"/>
</dbReference>
<dbReference type="EC" id="3.5.2.6" evidence="4 19"/>
<keyword evidence="14 20" id="KW-1133">Transmembrane helix</keyword>
<keyword evidence="9 20" id="KW-0812">Transmembrane</keyword>
<comment type="catalytic activity">
    <reaction evidence="19">
        <text>a beta-lactam + H2O = a substituted beta-amino acid</text>
        <dbReference type="Rhea" id="RHEA:20401"/>
        <dbReference type="ChEBI" id="CHEBI:15377"/>
        <dbReference type="ChEBI" id="CHEBI:35627"/>
        <dbReference type="ChEBI" id="CHEBI:140347"/>
        <dbReference type="EC" id="3.5.2.6"/>
    </reaction>
</comment>
<comment type="caution">
    <text evidence="23">The sequence shown here is derived from an EMBL/GenBank/DDBJ whole genome shotgun (WGS) entry which is preliminary data.</text>
</comment>
<evidence type="ECO:0000256" key="10">
    <source>
        <dbReference type="ARBA" id="ARBA00022729"/>
    </source>
</evidence>
<dbReference type="GO" id="GO:0016740">
    <property type="term" value="F:transferase activity"/>
    <property type="evidence" value="ECO:0007669"/>
    <property type="project" value="UniProtKB-KW"/>
</dbReference>
<evidence type="ECO:0000256" key="4">
    <source>
        <dbReference type="ARBA" id="ARBA00012865"/>
    </source>
</evidence>
<evidence type="ECO:0000256" key="8">
    <source>
        <dbReference type="ARBA" id="ARBA00022670"/>
    </source>
</evidence>
<dbReference type="GO" id="GO:0009252">
    <property type="term" value="P:peptidoglycan biosynthetic process"/>
    <property type="evidence" value="ECO:0007669"/>
    <property type="project" value="UniProtKB-KW"/>
</dbReference>
<evidence type="ECO:0000256" key="1">
    <source>
        <dbReference type="ARBA" id="ARBA00004167"/>
    </source>
</evidence>
<evidence type="ECO:0000313" key="24">
    <source>
        <dbReference type="Proteomes" id="UP000194003"/>
    </source>
</evidence>
<dbReference type="GO" id="GO:0046677">
    <property type="term" value="P:response to antibiotic"/>
    <property type="evidence" value="ECO:0007669"/>
    <property type="project" value="UniProtKB-UniRule"/>
</dbReference>
<dbReference type="FunFam" id="3.40.710.10:FF:000024">
    <property type="entry name" value="Penicillin-binding protein 2"/>
    <property type="match status" value="1"/>
</dbReference>
<dbReference type="InterPro" id="IPR012338">
    <property type="entry name" value="Beta-lactam/transpept-like"/>
</dbReference>
<gene>
    <name evidence="23" type="ORF">MAIT1_02296</name>
</gene>
<accession>A0A1Y2K2G0</accession>
<dbReference type="EMBL" id="LVJN01000020">
    <property type="protein sequence ID" value="OSM02193.1"/>
    <property type="molecule type" value="Genomic_DNA"/>
</dbReference>
<dbReference type="GO" id="GO:0006508">
    <property type="term" value="P:proteolysis"/>
    <property type="evidence" value="ECO:0007669"/>
    <property type="project" value="UniProtKB-KW"/>
</dbReference>
<evidence type="ECO:0000256" key="11">
    <source>
        <dbReference type="ARBA" id="ARBA00022801"/>
    </source>
</evidence>
<dbReference type="PROSITE" id="PS00337">
    <property type="entry name" value="BETA_LACTAMASE_D"/>
    <property type="match status" value="1"/>
</dbReference>
<dbReference type="GO" id="GO:0071972">
    <property type="term" value="F:peptidoglycan L,D-transpeptidase activity"/>
    <property type="evidence" value="ECO:0007669"/>
    <property type="project" value="TreeGrafter"/>
</dbReference>